<dbReference type="Proteomes" id="UP000077266">
    <property type="component" value="Unassembled WGS sequence"/>
</dbReference>
<feature type="transmembrane region" description="Helical" evidence="1">
    <location>
        <begin position="231"/>
        <end position="251"/>
    </location>
</feature>
<protein>
    <recommendedName>
        <fullName evidence="3">DUF6533 domain-containing protein</fullName>
    </recommendedName>
</protein>
<feature type="signal peptide" evidence="2">
    <location>
        <begin position="1"/>
        <end position="19"/>
    </location>
</feature>
<feature type="transmembrane region" description="Helical" evidence="1">
    <location>
        <begin position="159"/>
        <end position="185"/>
    </location>
</feature>
<reference evidence="4 5" key="1">
    <citation type="journal article" date="2016" name="Mol. Biol. Evol.">
        <title>Comparative Genomics of Early-Diverging Mushroom-Forming Fungi Provides Insights into the Origins of Lignocellulose Decay Capabilities.</title>
        <authorList>
            <person name="Nagy L.G."/>
            <person name="Riley R."/>
            <person name="Tritt A."/>
            <person name="Adam C."/>
            <person name="Daum C."/>
            <person name="Floudas D."/>
            <person name="Sun H."/>
            <person name="Yadav J.S."/>
            <person name="Pangilinan J."/>
            <person name="Larsson K.H."/>
            <person name="Matsuura K."/>
            <person name="Barry K."/>
            <person name="Labutti K."/>
            <person name="Kuo R."/>
            <person name="Ohm R.A."/>
            <person name="Bhattacharya S.S."/>
            <person name="Shirouzu T."/>
            <person name="Yoshinaga Y."/>
            <person name="Martin F.M."/>
            <person name="Grigoriev I.V."/>
            <person name="Hibbett D.S."/>
        </authorList>
    </citation>
    <scope>NUCLEOTIDE SEQUENCE [LARGE SCALE GENOMIC DNA]</scope>
    <source>
        <strain evidence="4 5">HHB12029</strain>
    </source>
</reference>
<feature type="chain" id="PRO_5007855622" description="DUF6533 domain-containing protein" evidence="2">
    <location>
        <begin position="20"/>
        <end position="322"/>
    </location>
</feature>
<sequence length="322" mass="36222">MKMLYVIVGVLILCDYVETFADEVELVWTANWRAGKILFIAIRYSIFPLLVFDVVNELCYTSDFAEYARGHPWHQPRMSSASENNYVTWGIFCGILLTQIVFALRTWAIWSRPRWLTIFMSGLFAITLGAEIYFVAAWYGNISAPTAAVILPSETVGSIAQPIAIWIVLSVFDAVLMTLTLVKTIEQFKYRSSGISFITIVYQDGILYLLAVLATSMVYLGVALIPNEVSLMLVANVQYKFYTILACRIMLHIRRGMVVRMDNTFVQTTHRFAFQSTTQADTNSHPQCRDGAVEWFGQGLTDEAAVSSILVIGLEPNESPSE</sequence>
<feature type="domain" description="DUF6533" evidence="3">
    <location>
        <begin position="6"/>
        <end position="47"/>
    </location>
</feature>
<gene>
    <name evidence="4" type="ORF">EXIGLDRAFT_780743</name>
</gene>
<dbReference type="OrthoDB" id="3341843at2759"/>
<dbReference type="InterPro" id="IPR045340">
    <property type="entry name" value="DUF6533"/>
</dbReference>
<evidence type="ECO:0000313" key="5">
    <source>
        <dbReference type="Proteomes" id="UP000077266"/>
    </source>
</evidence>
<evidence type="ECO:0000259" key="3">
    <source>
        <dbReference type="Pfam" id="PF20151"/>
    </source>
</evidence>
<keyword evidence="1" id="KW-0472">Membrane</keyword>
<feature type="transmembrane region" description="Helical" evidence="1">
    <location>
        <begin position="206"/>
        <end position="225"/>
    </location>
</feature>
<keyword evidence="2" id="KW-0732">Signal</keyword>
<keyword evidence="1" id="KW-1133">Transmembrane helix</keyword>
<accession>A0A165BGV9</accession>
<feature type="transmembrane region" description="Helical" evidence="1">
    <location>
        <begin position="86"/>
        <end position="104"/>
    </location>
</feature>
<dbReference type="EMBL" id="KV426464">
    <property type="protein sequence ID" value="KZV80617.1"/>
    <property type="molecule type" value="Genomic_DNA"/>
</dbReference>
<dbReference type="AlphaFoldDB" id="A0A165BGV9"/>
<dbReference type="InParanoid" id="A0A165BGV9"/>
<evidence type="ECO:0000256" key="1">
    <source>
        <dbReference type="SAM" id="Phobius"/>
    </source>
</evidence>
<evidence type="ECO:0000313" key="4">
    <source>
        <dbReference type="EMBL" id="KZV80617.1"/>
    </source>
</evidence>
<name>A0A165BGV9_EXIGL</name>
<evidence type="ECO:0000256" key="2">
    <source>
        <dbReference type="SAM" id="SignalP"/>
    </source>
</evidence>
<keyword evidence="1" id="KW-0812">Transmembrane</keyword>
<dbReference type="Pfam" id="PF20151">
    <property type="entry name" value="DUF6533"/>
    <property type="match status" value="1"/>
</dbReference>
<keyword evidence="5" id="KW-1185">Reference proteome</keyword>
<feature type="transmembrane region" description="Helical" evidence="1">
    <location>
        <begin position="116"/>
        <end position="139"/>
    </location>
</feature>
<proteinExistence type="predicted"/>
<organism evidence="4 5">
    <name type="scientific">Exidia glandulosa HHB12029</name>
    <dbReference type="NCBI Taxonomy" id="1314781"/>
    <lineage>
        <taxon>Eukaryota</taxon>
        <taxon>Fungi</taxon>
        <taxon>Dikarya</taxon>
        <taxon>Basidiomycota</taxon>
        <taxon>Agaricomycotina</taxon>
        <taxon>Agaricomycetes</taxon>
        <taxon>Auriculariales</taxon>
        <taxon>Exidiaceae</taxon>
        <taxon>Exidia</taxon>
    </lineage>
</organism>